<dbReference type="GO" id="GO:0016020">
    <property type="term" value="C:membrane"/>
    <property type="evidence" value="ECO:0007669"/>
    <property type="project" value="UniProtKB-SubCell"/>
</dbReference>
<dbReference type="OrthoDB" id="6766775at2759"/>
<dbReference type="CDD" id="cd00143">
    <property type="entry name" value="PP2Cc"/>
    <property type="match status" value="1"/>
</dbReference>
<evidence type="ECO:0000256" key="1">
    <source>
        <dbReference type="ARBA" id="ARBA00004141"/>
    </source>
</evidence>
<feature type="compositionally biased region" description="Acidic residues" evidence="7">
    <location>
        <begin position="2550"/>
        <end position="2562"/>
    </location>
</feature>
<feature type="transmembrane region" description="Helical" evidence="8">
    <location>
        <begin position="201"/>
        <end position="221"/>
    </location>
</feature>
<dbReference type="Gene3D" id="3.30.70.1230">
    <property type="entry name" value="Nucleotide cyclase"/>
    <property type="match status" value="1"/>
</dbReference>
<evidence type="ECO:0000256" key="5">
    <source>
        <dbReference type="ARBA" id="ARBA00023136"/>
    </source>
</evidence>
<feature type="compositionally biased region" description="Pro residues" evidence="7">
    <location>
        <begin position="834"/>
        <end position="846"/>
    </location>
</feature>
<dbReference type="EMBL" id="LSRX01001225">
    <property type="protein sequence ID" value="OLP82093.1"/>
    <property type="molecule type" value="Genomic_DNA"/>
</dbReference>
<comment type="caution">
    <text evidence="10">The sequence shown here is derived from an EMBL/GenBank/DDBJ whole genome shotgun (WGS) entry which is preliminary data.</text>
</comment>
<evidence type="ECO:0000256" key="3">
    <source>
        <dbReference type="ARBA" id="ARBA00022989"/>
    </source>
</evidence>
<dbReference type="PANTHER" id="PTHR43336:SF3">
    <property type="entry name" value="GUANYLATE CYCLASE DOMAIN-CONTAINING PROTEIN"/>
    <property type="match status" value="1"/>
</dbReference>
<keyword evidence="2 8" id="KW-0812">Transmembrane</keyword>
<name>A0A1Q9CGN4_SYMMI</name>
<proteinExistence type="predicted"/>
<evidence type="ECO:0000259" key="9">
    <source>
        <dbReference type="PROSITE" id="PS51746"/>
    </source>
</evidence>
<feature type="transmembrane region" description="Helical" evidence="8">
    <location>
        <begin position="176"/>
        <end position="195"/>
    </location>
</feature>
<dbReference type="SUPFAM" id="SSF81606">
    <property type="entry name" value="PP2C-like"/>
    <property type="match status" value="1"/>
</dbReference>
<dbReference type="SMART" id="SM00332">
    <property type="entry name" value="PP2Cc"/>
    <property type="match status" value="1"/>
</dbReference>
<dbReference type="Pfam" id="PF00520">
    <property type="entry name" value="Ion_trans"/>
    <property type="match status" value="1"/>
</dbReference>
<dbReference type="Gene3D" id="3.60.40.10">
    <property type="entry name" value="PPM-type phosphatase domain"/>
    <property type="match status" value="1"/>
</dbReference>
<feature type="compositionally biased region" description="Basic and acidic residues" evidence="7">
    <location>
        <begin position="2563"/>
        <end position="2573"/>
    </location>
</feature>
<dbReference type="InterPro" id="IPR049258">
    <property type="entry name" value="ODAD1_CC"/>
</dbReference>
<evidence type="ECO:0000313" key="11">
    <source>
        <dbReference type="Proteomes" id="UP000186817"/>
    </source>
</evidence>
<feature type="region of interest" description="Disordered" evidence="7">
    <location>
        <begin position="815"/>
        <end position="850"/>
    </location>
</feature>
<dbReference type="PANTHER" id="PTHR43336">
    <property type="entry name" value="OXYGEN SENSOR HISTIDINE KINASE RESPONSE REGULATOR DEVS/DOSS"/>
    <property type="match status" value="1"/>
</dbReference>
<feature type="region of interest" description="Disordered" evidence="7">
    <location>
        <begin position="1631"/>
        <end position="1673"/>
    </location>
</feature>
<dbReference type="PROSITE" id="PS51746">
    <property type="entry name" value="PPM_2"/>
    <property type="match status" value="1"/>
</dbReference>
<feature type="domain" description="PPM-type phosphatase" evidence="9">
    <location>
        <begin position="2152"/>
        <end position="2389"/>
    </location>
</feature>
<evidence type="ECO:0000256" key="8">
    <source>
        <dbReference type="SAM" id="Phobius"/>
    </source>
</evidence>
<keyword evidence="11" id="KW-1185">Reference proteome</keyword>
<feature type="transmembrane region" description="Helical" evidence="8">
    <location>
        <begin position="555"/>
        <end position="575"/>
    </location>
</feature>
<dbReference type="InterPro" id="IPR001932">
    <property type="entry name" value="PPM-type_phosphatase-like_dom"/>
</dbReference>
<feature type="coiled-coil region" evidence="6">
    <location>
        <begin position="1769"/>
        <end position="1803"/>
    </location>
</feature>
<evidence type="ECO:0000256" key="6">
    <source>
        <dbReference type="SAM" id="Coils"/>
    </source>
</evidence>
<feature type="region of interest" description="Disordered" evidence="7">
    <location>
        <begin position="2522"/>
        <end position="2595"/>
    </location>
</feature>
<keyword evidence="5 8" id="KW-0472">Membrane</keyword>
<evidence type="ECO:0000256" key="7">
    <source>
        <dbReference type="SAM" id="MobiDB-lite"/>
    </source>
</evidence>
<dbReference type="Pfam" id="PF00481">
    <property type="entry name" value="PP2C"/>
    <property type="match status" value="1"/>
</dbReference>
<evidence type="ECO:0000256" key="2">
    <source>
        <dbReference type="ARBA" id="ARBA00022692"/>
    </source>
</evidence>
<keyword evidence="3 8" id="KW-1133">Transmembrane helix</keyword>
<keyword evidence="4 6" id="KW-0175">Coiled coil</keyword>
<evidence type="ECO:0000313" key="10">
    <source>
        <dbReference type="EMBL" id="OLP82093.1"/>
    </source>
</evidence>
<sequence>MGTGMVWWLGGWGGWVCEEKVCGRRQEGLVQKLWPKFLGCSSCVWVHGPQLMGPPNGERIKESKAVKPTMQLQIPPPASRDSGRSTEPSVEGRSPKLSVRTGESGDHPRITSPRANKSPNQKEQKNKARRSIPLYALVSRKIVDNRFFMIFTTLLTFYALTADDLRIILTEKPADIVFNIMGLICIVVFMLEVVLSCLGKADYYLGFFFWLDVISTATLLLDLTWVSEAIQGGGEGGDASDLRSGRTARVGARAGRVVRVLRLVRLLKLYKAYYEAKQRRLERERRKQSGEDLQDDWDEADYEAVERAEGKANESRVGKKLSEMTTRRVICLILAMLLILPLLSKESADQTPYSVSYGANEVWQAFMAKMGNTSSAAQLATKSYDEALLEYVYYHNWYVANHQGIYCPTANCAGRFLGSLFWIGLAGPRGEVDLSSILQYTQLNATVVAGFESSRILAYNTQDLWMSLGTLPPEVKATLSEPWAESCATSTIDLFGLSLLKSPVSGLNIHQVACPLDLRATEIQAHFTQFIVPRQQSYYLTFYYDMRPFNRQTSAFSLGVTFFVMVLLVTASLMFTSDANRLVLRPVEKMIERIEAIRDKPLLAMKMADDEFKAEEIKKESMMRNKQKPLRRIAMEASRLCASRPEVMETVILEKTIIKLGSLLALGFGEAGADIIGKNMSGSDSAGVNAMVPGRKCECIVGILRVRDFSTATEVVAFSDAAAVAQQLVAALAAARRMGVCALAANLLQERRTDACGTCSDFTRVVASGAGEIAATMDQVVTVAFGDGGTGGLGDMPEEPDAIDEEELVRRCQAAPNPGRFPASPSGGGSPYPLAAPMPSAPPTPGPDSGAAIPADFCLRRVSNRSDGANAAGAMDSSQVLNAMSSQLAAAQTPFLPRLGNGWTNTINRQGWPLSPYLFLVVHGMVMHDVDAALTANGEFLPWLYSQNQPFYDLAYADDTAPLVGTAISAEQLFHTLQRVDSSSNLHLNLKKCLLLRSPTSHNAITFTDGTPVTIEQHAKYLGVTLSSDGSTNKDITTRLVKARKHFYALHQFWGNTDLTLKWKLRIYNAVFIPLVTYGLESAALTTTSDDNRLEAFHSQTEEVLQAKVMMFSNQIAEIVHGVCNEFHGAPNKNTGDSFLVIWKESHDAGLDGTELMQKYAEGAIVSSACVIGAVHHSPLLGSYREHPGLQYRLGSNCRVHLSIGLHKGWAIEGAVGSEFKIDCSYLSPNVSIATSIERSTEAYGVSVMVAQSVVDLCDYPIRSQCRLIDKVIVRGSPAPMELYCIDLDYMSVEVDLTSRPKGIAWNTRQRFKVRQQIEQEKKAVLHKDLAEIFVTDEVILQMRERYTVEFFQLFNMGYQNYSQGEWQVARRMLMHIKSDVAAEDGPSTALLKFMEAPYGFEAPKGWQGIRELARAPGGCTGWAPAAEFVNDIGRRVVCSEEPVACSRGGEGRSHEAPLALLSAEGNGPKWEWLKRFGQSHSVEILGPLQKEPSFAVSRETARKKFCAVRGPPEAPARELRLHKLQTAPLSQKVAVLWKKDGNFKVATGGQTNFICEEAMFKKKKDEDRKPIEQEIAELQRKFRVLVLKQFDLAQQGRTESSSEAELNETRSSSGTQCELLLAAEPLVLIDPGPQDHQENWSWKHMQPSAGETTGDYRNREPENQEEDKGEVKDRAGQLVKHFSNHELNGYDGKEKVLKGEAFFYLLDHARLTKRDKAMVKTKAGLDGDEEAITNAMIYRAAELEGETGFPIEASEPNTTHNGEEMADKEQLTAKTDGEEAEAKKLQDKLDSTQRRIFELREEMAKSGGVNAALDNSKAIAKQIRILENIADAEQGLQKFNEAIAANRTLREQQVFDDIYRKLENELLPPQASLKQQADKEHAEFEKEWRELGRLIENDKSESKDEDKHKKKITKSESASIDKEEFWKQIVLHLDTSFQVNRKLKLATTALPGRDLPRCVIHDGTEPARQDRSGSVAFLVMVGHSLWLVVAVYGVYNYNRRLTDILSCLLRAAAFKMSCDDYALWVAFVQVASYEEAFARIQAATGICDIDQLVQNFIDAEDTNFSLFKYNNELSAEIEKLEQQIAEYKEEYITLSGQSSRKEDTEKVASAAARFLHISGQSPLEMTSRSPATPCTPRKPIWLQRCEDACRRSCFPSCFVIDPSAKREDRLVIDTKGGEALWAVFDGHRYPEVAGHASRVLPQLVWDQPTWPSTPELALSNALQQCNELARQEKLCGGSTAVVVATCNGALWCACAGDSRAVVGLKRGGNQRLSTDHTCSLPEEVKRVKMCGGSIALGCLGGVLPMTRGLGNFDLEAEGFACLPQISSVALSEVEFVVVASDGLWDVLSDAECCGLVRSFSSNNVAAELASVARRRGSSDDIAVVGTIIVEKISMNVELRLMRIPVDGCPTASLSDVEKRALLWKRPVAKILENLEEKWNDIDRKAITYEVKHQELVELCTIPTCIESIFRRLGCTSEDLPCGCGSGISEANMMVCRPRYLAIIEQRTNELLKMYDSLKQEDDEYESTRPARTGQTSTSLQMKLPSTVEDYSDDEDDEDEDDQRPFTRDELKTKANKNYNKKQKKPRKTGAPPDK</sequence>
<dbReference type="InterPro" id="IPR029787">
    <property type="entry name" value="Nucleotide_cyclase"/>
</dbReference>
<dbReference type="SUPFAM" id="SSF55073">
    <property type="entry name" value="Nucleotide cyclase"/>
    <property type="match status" value="1"/>
</dbReference>
<feature type="region of interest" description="Disordered" evidence="7">
    <location>
        <begin position="65"/>
        <end position="127"/>
    </location>
</feature>
<dbReference type="Gene3D" id="1.20.120.350">
    <property type="entry name" value="Voltage-gated potassium channels. Chain C"/>
    <property type="match status" value="1"/>
</dbReference>
<feature type="transmembrane region" description="Helical" evidence="8">
    <location>
        <begin position="147"/>
        <end position="169"/>
    </location>
</feature>
<gene>
    <name evidence="10" type="ORF">AK812_SmicGene37300</name>
</gene>
<feature type="transmembrane region" description="Helical" evidence="8">
    <location>
        <begin position="325"/>
        <end position="343"/>
    </location>
</feature>
<dbReference type="InterPro" id="IPR036457">
    <property type="entry name" value="PPM-type-like_dom_sf"/>
</dbReference>
<evidence type="ECO:0000256" key="4">
    <source>
        <dbReference type="ARBA" id="ARBA00023054"/>
    </source>
</evidence>
<dbReference type="GO" id="GO:0005216">
    <property type="term" value="F:monoatomic ion channel activity"/>
    <property type="evidence" value="ECO:0007669"/>
    <property type="project" value="InterPro"/>
</dbReference>
<dbReference type="SUPFAM" id="SSF81324">
    <property type="entry name" value="Voltage-gated potassium channels"/>
    <property type="match status" value="1"/>
</dbReference>
<feature type="coiled-coil region" evidence="6">
    <location>
        <begin position="2071"/>
        <end position="2098"/>
    </location>
</feature>
<dbReference type="Pfam" id="PF21773">
    <property type="entry name" value="ODAD1_CC"/>
    <property type="match status" value="1"/>
</dbReference>
<protein>
    <recommendedName>
        <fullName evidence="9">PPM-type phosphatase domain-containing protein</fullName>
    </recommendedName>
</protein>
<dbReference type="InterPro" id="IPR005821">
    <property type="entry name" value="Ion_trans_dom"/>
</dbReference>
<comment type="subcellular location">
    <subcellularLocation>
        <location evidence="1">Membrane</location>
        <topology evidence="1">Multi-pass membrane protein</topology>
    </subcellularLocation>
</comment>
<dbReference type="InterPro" id="IPR027359">
    <property type="entry name" value="Volt_channel_dom_sf"/>
</dbReference>
<dbReference type="Proteomes" id="UP000186817">
    <property type="component" value="Unassembled WGS sequence"/>
</dbReference>
<accession>A0A1Q9CGN4</accession>
<organism evidence="10 11">
    <name type="scientific">Symbiodinium microadriaticum</name>
    <name type="common">Dinoflagellate</name>
    <name type="synonym">Zooxanthella microadriatica</name>
    <dbReference type="NCBI Taxonomy" id="2951"/>
    <lineage>
        <taxon>Eukaryota</taxon>
        <taxon>Sar</taxon>
        <taxon>Alveolata</taxon>
        <taxon>Dinophyceae</taxon>
        <taxon>Suessiales</taxon>
        <taxon>Symbiodiniaceae</taxon>
        <taxon>Symbiodinium</taxon>
    </lineage>
</organism>
<feature type="compositionally biased region" description="Basic residues" evidence="7">
    <location>
        <begin position="2579"/>
        <end position="2588"/>
    </location>
</feature>
<reference evidence="10 11" key="1">
    <citation type="submission" date="2016-02" db="EMBL/GenBank/DDBJ databases">
        <title>Genome analysis of coral dinoflagellate symbionts highlights evolutionary adaptations to a symbiotic lifestyle.</title>
        <authorList>
            <person name="Aranda M."/>
            <person name="Li Y."/>
            <person name="Liew Y.J."/>
            <person name="Baumgarten S."/>
            <person name="Simakov O."/>
            <person name="Wilson M."/>
            <person name="Piel J."/>
            <person name="Ashoor H."/>
            <person name="Bougouffa S."/>
            <person name="Bajic V.B."/>
            <person name="Ryu T."/>
            <person name="Ravasi T."/>
            <person name="Bayer T."/>
            <person name="Micklem G."/>
            <person name="Kim H."/>
            <person name="Bhak J."/>
            <person name="Lajeunesse T.C."/>
            <person name="Voolstra C.R."/>
        </authorList>
    </citation>
    <scope>NUCLEOTIDE SEQUENCE [LARGE SCALE GENOMIC DNA]</scope>
    <source>
        <strain evidence="10 11">CCMP2467</strain>
    </source>
</reference>